<protein>
    <submittedName>
        <fullName evidence="1">Uncharacterized protein</fullName>
    </submittedName>
</protein>
<gene>
    <name evidence="1" type="ORF">PAL_GLEAN10007327</name>
</gene>
<evidence type="ECO:0000313" key="1">
    <source>
        <dbReference type="EMBL" id="ELK02279.1"/>
    </source>
</evidence>
<evidence type="ECO:0000313" key="2">
    <source>
        <dbReference type="Proteomes" id="UP000010552"/>
    </source>
</evidence>
<accession>L5JS93</accession>
<dbReference type="Proteomes" id="UP000010552">
    <property type="component" value="Unassembled WGS sequence"/>
</dbReference>
<organism evidence="1 2">
    <name type="scientific">Pteropus alecto</name>
    <name type="common">Black flying fox</name>
    <dbReference type="NCBI Taxonomy" id="9402"/>
    <lineage>
        <taxon>Eukaryota</taxon>
        <taxon>Metazoa</taxon>
        <taxon>Chordata</taxon>
        <taxon>Craniata</taxon>
        <taxon>Vertebrata</taxon>
        <taxon>Euteleostomi</taxon>
        <taxon>Mammalia</taxon>
        <taxon>Eutheria</taxon>
        <taxon>Laurasiatheria</taxon>
        <taxon>Chiroptera</taxon>
        <taxon>Yinpterochiroptera</taxon>
        <taxon>Pteropodoidea</taxon>
        <taxon>Pteropodidae</taxon>
        <taxon>Pteropodinae</taxon>
        <taxon>Pteropus</taxon>
    </lineage>
</organism>
<reference evidence="2" key="1">
    <citation type="journal article" date="2013" name="Science">
        <title>Comparative analysis of bat genomes provides insight into the evolution of flight and immunity.</title>
        <authorList>
            <person name="Zhang G."/>
            <person name="Cowled C."/>
            <person name="Shi Z."/>
            <person name="Huang Z."/>
            <person name="Bishop-Lilly K.A."/>
            <person name="Fang X."/>
            <person name="Wynne J.W."/>
            <person name="Xiong Z."/>
            <person name="Baker M.L."/>
            <person name="Zhao W."/>
            <person name="Tachedjian M."/>
            <person name="Zhu Y."/>
            <person name="Zhou P."/>
            <person name="Jiang X."/>
            <person name="Ng J."/>
            <person name="Yang L."/>
            <person name="Wu L."/>
            <person name="Xiao J."/>
            <person name="Feng Y."/>
            <person name="Chen Y."/>
            <person name="Sun X."/>
            <person name="Zhang Y."/>
            <person name="Marsh G.A."/>
            <person name="Crameri G."/>
            <person name="Broder C.C."/>
            <person name="Frey K.G."/>
            <person name="Wang L.F."/>
            <person name="Wang J."/>
        </authorList>
    </citation>
    <scope>NUCLEOTIDE SEQUENCE [LARGE SCALE GENOMIC DNA]</scope>
</reference>
<sequence length="140" mass="15185">MARLLELCQLLSARTLMPRTLLRNELVASTAPAAEHIREVPTRRLRRQAVYPGLKALDASPSHARICRPAGSTLLALVRKNRAVLSAALQAFTSDGSPSPCGNSRGRIGSADNELLCLRWRARLCLLIASHEGLLGTQLP</sequence>
<dbReference type="InParanoid" id="L5JS93"/>
<keyword evidence="2" id="KW-1185">Reference proteome</keyword>
<name>L5JS93_PTEAL</name>
<dbReference type="AlphaFoldDB" id="L5JS93"/>
<proteinExistence type="predicted"/>
<dbReference type="EMBL" id="KB031138">
    <property type="protein sequence ID" value="ELK02279.1"/>
    <property type="molecule type" value="Genomic_DNA"/>
</dbReference>